<dbReference type="PROSITE" id="PS51847">
    <property type="entry name" value="SMP"/>
    <property type="match status" value="1"/>
</dbReference>
<dbReference type="PANTHER" id="PTHR10774">
    <property type="entry name" value="EXTENDED SYNAPTOTAGMIN-RELATED"/>
    <property type="match status" value="1"/>
</dbReference>
<evidence type="ECO:0000256" key="2">
    <source>
        <dbReference type="ARBA" id="ARBA00006996"/>
    </source>
</evidence>
<dbReference type="AlphaFoldDB" id="A0AAN8W6N1"/>
<keyword evidence="9" id="KW-0445">Lipid transport</keyword>
<dbReference type="FunFam" id="2.60.40.150:FF:000102">
    <property type="entry name" value="Synaptotagmin-2 isoform A"/>
    <property type="match status" value="1"/>
</dbReference>
<evidence type="ECO:0000259" key="13">
    <source>
        <dbReference type="PROSITE" id="PS50004"/>
    </source>
</evidence>
<dbReference type="PANTHER" id="PTHR10774:SF217">
    <property type="entry name" value="OS06G0685300 PROTEIN"/>
    <property type="match status" value="1"/>
</dbReference>
<feature type="domain" description="C2" evidence="13">
    <location>
        <begin position="267"/>
        <end position="390"/>
    </location>
</feature>
<keyword evidence="7" id="KW-0106">Calcium</keyword>
<feature type="domain" description="C2" evidence="13">
    <location>
        <begin position="413"/>
        <end position="532"/>
    </location>
</feature>
<evidence type="ECO:0000256" key="8">
    <source>
        <dbReference type="ARBA" id="ARBA00022989"/>
    </source>
</evidence>
<dbReference type="PROSITE" id="PS50004">
    <property type="entry name" value="C2"/>
    <property type="match status" value="2"/>
</dbReference>
<dbReference type="InterPro" id="IPR035892">
    <property type="entry name" value="C2_domain_sf"/>
</dbReference>
<accession>A0AAN8W6N1</accession>
<gene>
    <name evidence="15" type="ORF">RJ641_028178</name>
</gene>
<dbReference type="InterPro" id="IPR031468">
    <property type="entry name" value="SMP_LBD"/>
</dbReference>
<dbReference type="Pfam" id="PF17047">
    <property type="entry name" value="SMP_LBD"/>
    <property type="match status" value="1"/>
</dbReference>
<feature type="transmembrane region" description="Helical" evidence="12">
    <location>
        <begin position="42"/>
        <end position="68"/>
    </location>
</feature>
<dbReference type="GO" id="GO:0046872">
    <property type="term" value="F:metal ion binding"/>
    <property type="evidence" value="ECO:0007669"/>
    <property type="project" value="UniProtKB-KW"/>
</dbReference>
<keyword evidence="10" id="KW-0446">Lipid-binding</keyword>
<dbReference type="InterPro" id="IPR039010">
    <property type="entry name" value="Synaptotagmin_SMP"/>
</dbReference>
<keyword evidence="16" id="KW-1185">Reference proteome</keyword>
<evidence type="ECO:0000256" key="9">
    <source>
        <dbReference type="ARBA" id="ARBA00023055"/>
    </source>
</evidence>
<dbReference type="Gene3D" id="2.60.40.150">
    <property type="entry name" value="C2 domain"/>
    <property type="match status" value="2"/>
</dbReference>
<dbReference type="CDD" id="cd21677">
    <property type="entry name" value="SMP_SYT"/>
    <property type="match status" value="1"/>
</dbReference>
<evidence type="ECO:0000256" key="6">
    <source>
        <dbReference type="ARBA" id="ARBA00022737"/>
    </source>
</evidence>
<sequence>MPSTALAIQCILPQFLHTKLYFQLFSFEMFALGFMKKKMGLVSTLLGIIGFVIGIPAGLFLGFFFFIYSKPKDIAKPLDGRLEQLDSSLILELLPHLPMWAKNPDYERVEWLNKFIANMWPYLDKAICGVIRSISKPTFEKYIGKFQIRSSDFETLSLGTLPPTLQGIKIYETNENELVIEPAVRWAGNPNITLAMKLLFLSITVQVEEIPGVEVFLQHLPCASWQIMDLQISLEPRIVLKPLVPPFPCFANITEILREKLAILYHWPRALEVPILDGSVGAMKKRVGILHVKVVRAIKLVKMDFLGTSDPYVKLKLSGERLPAKKTSVEMKNLKPEWNEDFKLIVKDPQSQKLELRVYDWEKIGKHAKLGMQVVPLESLVPHETKNLTLDLHQNVNPSDPQNKKWRGKVVLEMTFNHFKEENDDPTGLGGLLLLRVIGAPGVEGRHHTNPYALVLFKGERKKTKMIKKTRDPSWNEEFQFMLEEAPVNESIHIEESLGFVDINLGDVVYNSRINDKYDLINSRNGVIHIEMEWKVT</sequence>
<dbReference type="SUPFAM" id="SSF49562">
    <property type="entry name" value="C2 domain (Calcium/lipid-binding domain, CaLB)"/>
    <property type="match status" value="2"/>
</dbReference>
<protein>
    <submittedName>
        <fullName evidence="15">Synaptotagmin, SMP domain</fullName>
    </submittedName>
</protein>
<evidence type="ECO:0000256" key="4">
    <source>
        <dbReference type="ARBA" id="ARBA00022692"/>
    </source>
</evidence>
<dbReference type="InterPro" id="IPR045050">
    <property type="entry name" value="Synaptotagmin_plant"/>
</dbReference>
<dbReference type="InterPro" id="IPR000008">
    <property type="entry name" value="C2_dom"/>
</dbReference>
<evidence type="ECO:0000256" key="10">
    <source>
        <dbReference type="ARBA" id="ARBA00023121"/>
    </source>
</evidence>
<evidence type="ECO:0000259" key="14">
    <source>
        <dbReference type="PROSITE" id="PS51847"/>
    </source>
</evidence>
<keyword evidence="5" id="KW-0479">Metal-binding</keyword>
<evidence type="ECO:0000313" key="16">
    <source>
        <dbReference type="Proteomes" id="UP001370490"/>
    </source>
</evidence>
<organism evidence="15 16">
    <name type="scientific">Dillenia turbinata</name>
    <dbReference type="NCBI Taxonomy" id="194707"/>
    <lineage>
        <taxon>Eukaryota</taxon>
        <taxon>Viridiplantae</taxon>
        <taxon>Streptophyta</taxon>
        <taxon>Embryophyta</taxon>
        <taxon>Tracheophyta</taxon>
        <taxon>Spermatophyta</taxon>
        <taxon>Magnoliopsida</taxon>
        <taxon>eudicotyledons</taxon>
        <taxon>Gunneridae</taxon>
        <taxon>Pentapetalae</taxon>
        <taxon>Dilleniales</taxon>
        <taxon>Dilleniaceae</taxon>
        <taxon>Dillenia</taxon>
    </lineage>
</organism>
<dbReference type="GO" id="GO:0016020">
    <property type="term" value="C:membrane"/>
    <property type="evidence" value="ECO:0007669"/>
    <property type="project" value="UniProtKB-SubCell"/>
</dbReference>
<evidence type="ECO:0000313" key="15">
    <source>
        <dbReference type="EMBL" id="KAK6942801.1"/>
    </source>
</evidence>
<evidence type="ECO:0000256" key="3">
    <source>
        <dbReference type="ARBA" id="ARBA00022448"/>
    </source>
</evidence>
<keyword evidence="3" id="KW-0813">Transport</keyword>
<reference evidence="15 16" key="1">
    <citation type="submission" date="2023-12" db="EMBL/GenBank/DDBJ databases">
        <title>A high-quality genome assembly for Dillenia turbinata (Dilleniales).</title>
        <authorList>
            <person name="Chanderbali A."/>
        </authorList>
    </citation>
    <scope>NUCLEOTIDE SEQUENCE [LARGE SCALE GENOMIC DNA]</scope>
    <source>
        <strain evidence="15">LSX21</strain>
        <tissue evidence="15">Leaf</tissue>
    </source>
</reference>
<dbReference type="PRINTS" id="PR00360">
    <property type="entry name" value="C2DOMAIN"/>
</dbReference>
<name>A0AAN8W6N1_9MAGN</name>
<keyword evidence="4 12" id="KW-0812">Transmembrane</keyword>
<evidence type="ECO:0000256" key="7">
    <source>
        <dbReference type="ARBA" id="ARBA00022837"/>
    </source>
</evidence>
<feature type="domain" description="SMP-LTD" evidence="14">
    <location>
        <begin position="105"/>
        <end position="276"/>
    </location>
</feature>
<evidence type="ECO:0000256" key="11">
    <source>
        <dbReference type="ARBA" id="ARBA00023136"/>
    </source>
</evidence>
<dbReference type="Pfam" id="PF00168">
    <property type="entry name" value="C2"/>
    <property type="match status" value="2"/>
</dbReference>
<dbReference type="EMBL" id="JBAMMX010000004">
    <property type="protein sequence ID" value="KAK6942801.1"/>
    <property type="molecule type" value="Genomic_DNA"/>
</dbReference>
<comment type="subcellular location">
    <subcellularLocation>
        <location evidence="1">Membrane</location>
        <topology evidence="1">Single-pass membrane protein</topology>
    </subcellularLocation>
</comment>
<dbReference type="Proteomes" id="UP001370490">
    <property type="component" value="Unassembled WGS sequence"/>
</dbReference>
<comment type="caution">
    <text evidence="15">The sequence shown here is derived from an EMBL/GenBank/DDBJ whole genome shotgun (WGS) entry which is preliminary data.</text>
</comment>
<keyword evidence="6" id="KW-0677">Repeat</keyword>
<dbReference type="GO" id="GO:0006869">
    <property type="term" value="P:lipid transport"/>
    <property type="evidence" value="ECO:0007669"/>
    <property type="project" value="UniProtKB-KW"/>
</dbReference>
<keyword evidence="8 12" id="KW-1133">Transmembrane helix</keyword>
<evidence type="ECO:0000256" key="12">
    <source>
        <dbReference type="SAM" id="Phobius"/>
    </source>
</evidence>
<proteinExistence type="inferred from homology"/>
<dbReference type="GO" id="GO:0005783">
    <property type="term" value="C:endoplasmic reticulum"/>
    <property type="evidence" value="ECO:0007669"/>
    <property type="project" value="TreeGrafter"/>
</dbReference>
<evidence type="ECO:0000256" key="1">
    <source>
        <dbReference type="ARBA" id="ARBA00004167"/>
    </source>
</evidence>
<keyword evidence="11 12" id="KW-0472">Membrane</keyword>
<comment type="similarity">
    <text evidence="2">Belongs to the synaptotagmin family.</text>
</comment>
<dbReference type="SMART" id="SM00239">
    <property type="entry name" value="C2"/>
    <property type="match status" value="2"/>
</dbReference>
<dbReference type="GO" id="GO:0008289">
    <property type="term" value="F:lipid binding"/>
    <property type="evidence" value="ECO:0007669"/>
    <property type="project" value="UniProtKB-KW"/>
</dbReference>
<evidence type="ECO:0000256" key="5">
    <source>
        <dbReference type="ARBA" id="ARBA00022723"/>
    </source>
</evidence>
<dbReference type="CDD" id="cd00030">
    <property type="entry name" value="C2"/>
    <property type="match status" value="1"/>
</dbReference>